<dbReference type="AlphaFoldDB" id="A0AAV2DFA4"/>
<dbReference type="PRINTS" id="PR00458">
    <property type="entry name" value="PEROXIDASE"/>
</dbReference>
<comment type="cofactor">
    <cofactor evidence="15 18">
        <name>heme b</name>
        <dbReference type="ChEBI" id="CHEBI:60344"/>
    </cofactor>
    <text evidence="15 18">Binds 1 heme b (iron(II)-protoporphyrin IX) group per subunit.</text>
</comment>
<evidence type="ECO:0000256" key="12">
    <source>
        <dbReference type="ARBA" id="ARBA00023180"/>
    </source>
</evidence>
<organism evidence="20 21">
    <name type="scientific">Linum trigynum</name>
    <dbReference type="NCBI Taxonomy" id="586398"/>
    <lineage>
        <taxon>Eukaryota</taxon>
        <taxon>Viridiplantae</taxon>
        <taxon>Streptophyta</taxon>
        <taxon>Embryophyta</taxon>
        <taxon>Tracheophyta</taxon>
        <taxon>Spermatophyta</taxon>
        <taxon>Magnoliopsida</taxon>
        <taxon>eudicotyledons</taxon>
        <taxon>Gunneridae</taxon>
        <taxon>Pentapetalae</taxon>
        <taxon>rosids</taxon>
        <taxon>fabids</taxon>
        <taxon>Malpighiales</taxon>
        <taxon>Linaceae</taxon>
        <taxon>Linum</taxon>
    </lineage>
</organism>
<feature type="binding site" evidence="15">
    <location>
        <position position="214"/>
    </location>
    <ligand>
        <name>Ca(2+)</name>
        <dbReference type="ChEBI" id="CHEBI:29108"/>
        <label>2</label>
    </ligand>
</feature>
<comment type="subcellular location">
    <subcellularLocation>
        <location evidence="18">Secreted</location>
    </subcellularLocation>
</comment>
<dbReference type="Proteomes" id="UP001497516">
    <property type="component" value="Chromosome 2"/>
</dbReference>
<keyword evidence="8 15" id="KW-0106">Calcium</keyword>
<feature type="binding site" evidence="15">
    <location>
        <position position="89"/>
    </location>
    <ligand>
        <name>Ca(2+)</name>
        <dbReference type="ChEBI" id="CHEBI:29108"/>
        <label>1</label>
    </ligand>
</feature>
<dbReference type="GO" id="GO:0005576">
    <property type="term" value="C:extracellular region"/>
    <property type="evidence" value="ECO:0007669"/>
    <property type="project" value="UniProtKB-SubCell"/>
</dbReference>
<dbReference type="GO" id="GO:0140825">
    <property type="term" value="F:lactoperoxidase activity"/>
    <property type="evidence" value="ECO:0007669"/>
    <property type="project" value="UniProtKB-EC"/>
</dbReference>
<feature type="disulfide bond" evidence="17">
    <location>
        <begin position="142"/>
        <end position="333"/>
    </location>
</feature>
<evidence type="ECO:0000256" key="7">
    <source>
        <dbReference type="ARBA" id="ARBA00022723"/>
    </source>
</evidence>
<feature type="binding site" evidence="15">
    <location>
        <position position="265"/>
    </location>
    <ligand>
        <name>Ca(2+)</name>
        <dbReference type="ChEBI" id="CHEBI:29108"/>
        <label>2</label>
    </ligand>
</feature>
<feature type="site" description="Transition state stabilizer" evidence="16">
    <location>
        <position position="84"/>
    </location>
</feature>
<dbReference type="FunFam" id="1.10.420.10:FF:000006">
    <property type="entry name" value="Peroxidase"/>
    <property type="match status" value="1"/>
</dbReference>
<proteinExistence type="inferred from homology"/>
<sequence>MAAKVKPWRCCVGGGGRKMGKEAVGLVVLATMVVMSSAGFDFGGSNGLSMQYYVMNCPLADQIVKGTVNAALQADPTLAASLVRMHFHDCFIQGCDASVLLDSTKDNTAEKDSPGNLSLRGYEVIDDAKDKLEQQCPGVVSCADIVAMAARDAVFFAGGPVYEIPKGRKDGKRSKIEDTINLPSPFLNASELIRTFGQRGFSAQEMVALSGAHTLGVARCSSFNSRLSNPDPTMMDTNFATSLSKTCAAGDKAEQPFDMTRNTFDNLYYNTLSRKTGLLFSDQTLYSNPKTRNVVNGYAFNQAMFFLDFQQAMVKMGRLDVKEGSQGEVRQNCRKLN</sequence>
<dbReference type="EMBL" id="OZ034815">
    <property type="protein sequence ID" value="CAL1371848.1"/>
    <property type="molecule type" value="Genomic_DNA"/>
</dbReference>
<evidence type="ECO:0000256" key="18">
    <source>
        <dbReference type="RuleBase" id="RU362060"/>
    </source>
</evidence>
<feature type="disulfide bond" evidence="17">
    <location>
        <begin position="90"/>
        <end position="95"/>
    </location>
</feature>
<keyword evidence="5 18" id="KW-0575">Peroxidase</keyword>
<feature type="domain" description="Plant heme peroxidase family profile" evidence="19">
    <location>
        <begin position="47"/>
        <end position="337"/>
    </location>
</feature>
<accession>A0AAV2DFA4</accession>
<dbReference type="SUPFAM" id="SSF48113">
    <property type="entry name" value="Heme-dependent peroxidases"/>
    <property type="match status" value="1"/>
</dbReference>
<keyword evidence="6 18" id="KW-0349">Heme</keyword>
<evidence type="ECO:0000256" key="9">
    <source>
        <dbReference type="ARBA" id="ARBA00023002"/>
    </source>
</evidence>
<evidence type="ECO:0000313" key="21">
    <source>
        <dbReference type="Proteomes" id="UP001497516"/>
    </source>
</evidence>
<dbReference type="Pfam" id="PF00141">
    <property type="entry name" value="peroxidase"/>
    <property type="match status" value="1"/>
</dbReference>
<dbReference type="GO" id="GO:0046872">
    <property type="term" value="F:metal ion binding"/>
    <property type="evidence" value="ECO:0007669"/>
    <property type="project" value="UniProtKB-UniRule"/>
</dbReference>
<dbReference type="PROSITE" id="PS50873">
    <property type="entry name" value="PEROXIDASE_4"/>
    <property type="match status" value="1"/>
</dbReference>
<dbReference type="PROSITE" id="PS00435">
    <property type="entry name" value="PEROXIDASE_1"/>
    <property type="match status" value="1"/>
</dbReference>
<dbReference type="Gene3D" id="1.10.420.10">
    <property type="entry name" value="Peroxidase, domain 2"/>
    <property type="match status" value="1"/>
</dbReference>
<dbReference type="Gene3D" id="1.10.520.10">
    <property type="match status" value="1"/>
</dbReference>
<keyword evidence="10 15" id="KW-0408">Iron</keyword>
<dbReference type="GO" id="GO:0006979">
    <property type="term" value="P:response to oxidative stress"/>
    <property type="evidence" value="ECO:0007669"/>
    <property type="project" value="UniProtKB-UniRule"/>
</dbReference>
<feature type="binding site" evidence="15">
    <location>
        <position position="96"/>
    </location>
    <ligand>
        <name>Ca(2+)</name>
        <dbReference type="ChEBI" id="CHEBI:29108"/>
        <label>1</label>
    </ligand>
</feature>
<dbReference type="InterPro" id="IPR002016">
    <property type="entry name" value="Haem_peroxidase"/>
</dbReference>
<comment type="similarity">
    <text evidence="18">Belongs to the peroxidase family. Classical plant (class III) peroxidase subfamily.</text>
</comment>
<dbReference type="InterPro" id="IPR033905">
    <property type="entry name" value="Secretory_peroxidase"/>
</dbReference>
<dbReference type="PANTHER" id="PTHR31517">
    <property type="match status" value="1"/>
</dbReference>
<dbReference type="InterPro" id="IPR010255">
    <property type="entry name" value="Haem_peroxidase_sf"/>
</dbReference>
<comment type="catalytic activity">
    <reaction evidence="1 18">
        <text>2 a phenolic donor + H2O2 = 2 a phenolic radical donor + 2 H2O</text>
        <dbReference type="Rhea" id="RHEA:56136"/>
        <dbReference type="ChEBI" id="CHEBI:15377"/>
        <dbReference type="ChEBI" id="CHEBI:16240"/>
        <dbReference type="ChEBI" id="CHEBI:139520"/>
        <dbReference type="ChEBI" id="CHEBI:139521"/>
        <dbReference type="EC" id="1.11.1.7"/>
    </reaction>
</comment>
<evidence type="ECO:0000256" key="13">
    <source>
        <dbReference type="PIRSR" id="PIRSR600823-1"/>
    </source>
</evidence>
<dbReference type="PRINTS" id="PR00461">
    <property type="entry name" value="PLPEROXIDASE"/>
</dbReference>
<keyword evidence="18" id="KW-0964">Secreted</keyword>
<feature type="binding site" evidence="15">
    <location>
        <position position="110"/>
    </location>
    <ligand>
        <name>Ca(2+)</name>
        <dbReference type="ChEBI" id="CHEBI:29108"/>
        <label>1</label>
    </ligand>
</feature>
<feature type="disulfide bond" evidence="17">
    <location>
        <begin position="57"/>
        <end position="136"/>
    </location>
</feature>
<evidence type="ECO:0000256" key="11">
    <source>
        <dbReference type="ARBA" id="ARBA00023157"/>
    </source>
</evidence>
<comment type="similarity">
    <text evidence="3">Belongs to the peroxidase family. Ascorbate peroxidase subfamily.</text>
</comment>
<evidence type="ECO:0000256" key="14">
    <source>
        <dbReference type="PIRSR" id="PIRSR600823-2"/>
    </source>
</evidence>
<feature type="binding site" evidence="15">
    <location>
        <position position="98"/>
    </location>
    <ligand>
        <name>Ca(2+)</name>
        <dbReference type="ChEBI" id="CHEBI:29108"/>
        <label>1</label>
    </ligand>
</feature>
<evidence type="ECO:0000256" key="17">
    <source>
        <dbReference type="PIRSR" id="PIRSR600823-5"/>
    </source>
</evidence>
<evidence type="ECO:0000256" key="3">
    <source>
        <dbReference type="ARBA" id="ARBA00006873"/>
    </source>
</evidence>
<evidence type="ECO:0000259" key="19">
    <source>
        <dbReference type="PROSITE" id="PS50873"/>
    </source>
</evidence>
<evidence type="ECO:0000256" key="16">
    <source>
        <dbReference type="PIRSR" id="PIRSR600823-4"/>
    </source>
</evidence>
<dbReference type="GO" id="GO:0020037">
    <property type="term" value="F:heme binding"/>
    <property type="evidence" value="ECO:0007669"/>
    <property type="project" value="UniProtKB-UniRule"/>
</dbReference>
<feature type="disulfide bond" evidence="17">
    <location>
        <begin position="220"/>
        <end position="247"/>
    </location>
</feature>
<evidence type="ECO:0000256" key="8">
    <source>
        <dbReference type="ARBA" id="ARBA00022837"/>
    </source>
</evidence>
<dbReference type="InterPro" id="IPR000823">
    <property type="entry name" value="Peroxidase_pln"/>
</dbReference>
<evidence type="ECO:0000256" key="10">
    <source>
        <dbReference type="ARBA" id="ARBA00023004"/>
    </source>
</evidence>
<feature type="active site" description="Proton acceptor" evidence="13">
    <location>
        <position position="88"/>
    </location>
</feature>
<keyword evidence="18" id="KW-0376">Hydrogen peroxide</keyword>
<keyword evidence="11 17" id="KW-1015">Disulfide bond</keyword>
<feature type="binding site" description="axial binding residue" evidence="15">
    <location>
        <position position="213"/>
    </location>
    <ligand>
        <name>heme b</name>
        <dbReference type="ChEBI" id="CHEBI:60344"/>
    </ligand>
    <ligandPart>
        <name>Fe</name>
        <dbReference type="ChEBI" id="CHEBI:18248"/>
    </ligandPart>
</feature>
<feature type="binding site" evidence="14">
    <location>
        <position position="183"/>
    </location>
    <ligand>
        <name>substrate</name>
    </ligand>
</feature>
<dbReference type="GO" id="GO:0042744">
    <property type="term" value="P:hydrogen peroxide catabolic process"/>
    <property type="evidence" value="ECO:0007669"/>
    <property type="project" value="UniProtKB-KW"/>
</dbReference>
<keyword evidence="7 15" id="KW-0479">Metal-binding</keyword>
<name>A0AAV2DFA4_9ROSI</name>
<dbReference type="CDD" id="cd00693">
    <property type="entry name" value="secretory_peroxidase"/>
    <property type="match status" value="1"/>
</dbReference>
<evidence type="ECO:0000256" key="15">
    <source>
        <dbReference type="PIRSR" id="PIRSR600823-3"/>
    </source>
</evidence>
<feature type="binding site" evidence="15">
    <location>
        <position position="260"/>
    </location>
    <ligand>
        <name>Ca(2+)</name>
        <dbReference type="ChEBI" id="CHEBI:29108"/>
        <label>2</label>
    </ligand>
</feature>
<gene>
    <name evidence="20" type="ORF">LTRI10_LOCUS13888</name>
</gene>
<dbReference type="FunFam" id="1.10.520.10:FF:000001">
    <property type="entry name" value="Peroxidase"/>
    <property type="match status" value="1"/>
</dbReference>
<reference evidence="20 21" key="1">
    <citation type="submission" date="2024-04" db="EMBL/GenBank/DDBJ databases">
        <authorList>
            <person name="Fracassetti M."/>
        </authorList>
    </citation>
    <scope>NUCLEOTIDE SEQUENCE [LARGE SCALE GENOMIC DNA]</scope>
</reference>
<evidence type="ECO:0000256" key="4">
    <source>
        <dbReference type="ARBA" id="ARBA00012313"/>
    </source>
</evidence>
<feature type="binding site" evidence="15">
    <location>
        <position position="258"/>
    </location>
    <ligand>
        <name>Ca(2+)</name>
        <dbReference type="ChEBI" id="CHEBI:29108"/>
        <label>2</label>
    </ligand>
</feature>
<evidence type="ECO:0000256" key="6">
    <source>
        <dbReference type="ARBA" id="ARBA00022617"/>
    </source>
</evidence>
<dbReference type="InterPro" id="IPR019794">
    <property type="entry name" value="Peroxidases_AS"/>
</dbReference>
<feature type="binding site" evidence="15">
    <location>
        <position position="94"/>
    </location>
    <ligand>
        <name>Ca(2+)</name>
        <dbReference type="ChEBI" id="CHEBI:29108"/>
        <label>1</label>
    </ligand>
</feature>
<evidence type="ECO:0000256" key="2">
    <source>
        <dbReference type="ARBA" id="ARBA00002322"/>
    </source>
</evidence>
<protein>
    <recommendedName>
        <fullName evidence="4 18">Peroxidase</fullName>
        <ecNumber evidence="4 18">1.11.1.7</ecNumber>
    </recommendedName>
</protein>
<evidence type="ECO:0000256" key="1">
    <source>
        <dbReference type="ARBA" id="ARBA00000189"/>
    </source>
</evidence>
<comment type="cofactor">
    <cofactor evidence="15 18">
        <name>Ca(2+)</name>
        <dbReference type="ChEBI" id="CHEBI:29108"/>
    </cofactor>
    <text evidence="15 18">Binds 2 calcium ions per subunit.</text>
</comment>
<keyword evidence="21" id="KW-1185">Reference proteome</keyword>
<evidence type="ECO:0000313" key="20">
    <source>
        <dbReference type="EMBL" id="CAL1371848.1"/>
    </source>
</evidence>
<dbReference type="EC" id="1.11.1.7" evidence="4 18"/>
<evidence type="ECO:0000256" key="5">
    <source>
        <dbReference type="ARBA" id="ARBA00022559"/>
    </source>
</evidence>
<dbReference type="InterPro" id="IPR019793">
    <property type="entry name" value="Peroxidases_heam-ligand_BS"/>
</dbReference>
<dbReference type="PANTHER" id="PTHR31517:SF84">
    <property type="entry name" value="PEROXIDASE"/>
    <property type="match status" value="1"/>
</dbReference>
<comment type="function">
    <text evidence="2">Removal of H(2)O(2), oxidation of toxic reductants, biosynthesis and degradation of lignin, suberization, auxin catabolism, response to environmental stresses such as wounding, pathogen attack and oxidative stress. These functions might be dependent on each isozyme/isoform in each plant tissue.</text>
</comment>
<keyword evidence="12" id="KW-0325">Glycoprotein</keyword>
<keyword evidence="9 18" id="KW-0560">Oxidoreductase</keyword>
<dbReference type="PROSITE" id="PS00436">
    <property type="entry name" value="PEROXIDASE_2"/>
    <property type="match status" value="1"/>
</dbReference>